<accession>A0A0R3XDJ2</accession>
<evidence type="ECO:0000313" key="2">
    <source>
        <dbReference type="Proteomes" id="UP000274429"/>
    </source>
</evidence>
<organism evidence="3">
    <name type="scientific">Hydatigena taeniaeformis</name>
    <name type="common">Feline tapeworm</name>
    <name type="synonym">Taenia taeniaeformis</name>
    <dbReference type="NCBI Taxonomy" id="6205"/>
    <lineage>
        <taxon>Eukaryota</taxon>
        <taxon>Metazoa</taxon>
        <taxon>Spiralia</taxon>
        <taxon>Lophotrochozoa</taxon>
        <taxon>Platyhelminthes</taxon>
        <taxon>Cestoda</taxon>
        <taxon>Eucestoda</taxon>
        <taxon>Cyclophyllidea</taxon>
        <taxon>Taeniidae</taxon>
        <taxon>Hydatigera</taxon>
    </lineage>
</organism>
<evidence type="ECO:0000313" key="3">
    <source>
        <dbReference type="WBParaSite" id="TTAC_0001161901-mRNA-1"/>
    </source>
</evidence>
<dbReference type="AlphaFoldDB" id="A0A0R3XDJ2"/>
<name>A0A0R3XDJ2_HYDTA</name>
<sequence length="173" mass="19402">MLTTKIGARGDGFGGIALLDYLHCSFVDPQTYRLSWKAFNMTKQHANRIAVSTIAVDLGGDLVVKIVDFSLGEVSLGGLLPDKPYHIRLEVFDNEVSVWLYNATMQTPPIGESLLVNADAFVGEVKGFRTACRKLLFARMLRRAQQTYYHRIVCPSKVAKAVFVFWHTKPPLR</sequence>
<proteinExistence type="predicted"/>
<reference evidence="3" key="1">
    <citation type="submission" date="2017-02" db="UniProtKB">
        <authorList>
            <consortium name="WormBaseParasite"/>
        </authorList>
    </citation>
    <scope>IDENTIFICATION</scope>
</reference>
<reference evidence="1 2" key="2">
    <citation type="submission" date="2018-11" db="EMBL/GenBank/DDBJ databases">
        <authorList>
            <consortium name="Pathogen Informatics"/>
        </authorList>
    </citation>
    <scope>NUCLEOTIDE SEQUENCE [LARGE SCALE GENOMIC DNA]</scope>
</reference>
<dbReference type="Proteomes" id="UP000274429">
    <property type="component" value="Unassembled WGS sequence"/>
</dbReference>
<dbReference type="WBParaSite" id="TTAC_0001161901-mRNA-1">
    <property type="protein sequence ID" value="TTAC_0001161901-mRNA-1"/>
    <property type="gene ID" value="TTAC_0001161901"/>
</dbReference>
<evidence type="ECO:0000313" key="1">
    <source>
        <dbReference type="EMBL" id="VDM37274.1"/>
    </source>
</evidence>
<gene>
    <name evidence="1" type="ORF">TTAC_LOCUS11602</name>
</gene>
<keyword evidence="2" id="KW-1185">Reference proteome</keyword>
<dbReference type="EMBL" id="UYWX01025537">
    <property type="protein sequence ID" value="VDM37274.1"/>
    <property type="molecule type" value="Genomic_DNA"/>
</dbReference>
<protein>
    <submittedName>
        <fullName evidence="3">Fibronectin type-III domain-containing protein</fullName>
    </submittedName>
</protein>